<dbReference type="GO" id="GO:0006046">
    <property type="term" value="P:N-acetylglucosamine catabolic process"/>
    <property type="evidence" value="ECO:0007669"/>
    <property type="project" value="TreeGrafter"/>
</dbReference>
<name>A0AAX3EMF5_PAEUR</name>
<keyword evidence="1" id="KW-0378">Hydrolase</keyword>
<gene>
    <name evidence="4" type="ORF">NL394_09045</name>
</gene>
<dbReference type="GO" id="GO:0005737">
    <property type="term" value="C:cytoplasm"/>
    <property type="evidence" value="ECO:0007669"/>
    <property type="project" value="TreeGrafter"/>
</dbReference>
<keyword evidence="2" id="KW-0119">Carbohydrate metabolism</keyword>
<organism evidence="4 5">
    <name type="scientific">Paenarthrobacter ureafaciens</name>
    <dbReference type="NCBI Taxonomy" id="37931"/>
    <lineage>
        <taxon>Bacteria</taxon>
        <taxon>Bacillati</taxon>
        <taxon>Actinomycetota</taxon>
        <taxon>Actinomycetes</taxon>
        <taxon>Micrococcales</taxon>
        <taxon>Micrococcaceae</taxon>
        <taxon>Paenarthrobacter</taxon>
    </lineage>
</organism>
<dbReference type="PANTHER" id="PTHR11280:SF5">
    <property type="entry name" value="GLUCOSAMINE-6-PHOSPHATE ISOMERASE"/>
    <property type="match status" value="1"/>
</dbReference>
<dbReference type="GO" id="GO:0006043">
    <property type="term" value="P:glucosamine catabolic process"/>
    <property type="evidence" value="ECO:0007669"/>
    <property type="project" value="TreeGrafter"/>
</dbReference>
<sequence length="258" mass="27477">MEIIIVDSLEEAGEIEATRLAETIDGNPATVLGLATGSSPLPLYQALRRHVLSGLDMRRVSGFALDEYVGISASDERSYTATIQREVTGPLALDPELVHVPEGGAQDPQQAAVRYEASIKSAGGIDVQILGIGSDGHLGFNEPGSSLASRTRIKTLSQRTREDNARFFATPEEVPRHCITQGLGTIMDARHLLLFAGGRAKAAAIAAALEGPVSSRCPASVIQMHPSATVYVDTAAATELELADFYKYTYANKPSLSR</sequence>
<dbReference type="PANTHER" id="PTHR11280">
    <property type="entry name" value="GLUCOSAMINE-6-PHOSPHATE ISOMERASE"/>
    <property type="match status" value="1"/>
</dbReference>
<protein>
    <submittedName>
        <fullName evidence="4">Glucosamine-6-phosphate deaminase</fullName>
    </submittedName>
</protein>
<dbReference type="InterPro" id="IPR006148">
    <property type="entry name" value="Glc/Gal-6P_isomerase"/>
</dbReference>
<dbReference type="InterPro" id="IPR037171">
    <property type="entry name" value="NagB/RpiA_transferase-like"/>
</dbReference>
<dbReference type="EMBL" id="CP101185">
    <property type="protein sequence ID" value="UYV99320.1"/>
    <property type="molecule type" value="Genomic_DNA"/>
</dbReference>
<accession>A0AAX3EMF5</accession>
<dbReference type="NCBIfam" id="NF001684">
    <property type="entry name" value="PRK00443.1-4"/>
    <property type="match status" value="1"/>
</dbReference>
<evidence type="ECO:0000259" key="3">
    <source>
        <dbReference type="Pfam" id="PF01182"/>
    </source>
</evidence>
<dbReference type="AlphaFoldDB" id="A0AAX3EMF5"/>
<dbReference type="GO" id="GO:0042802">
    <property type="term" value="F:identical protein binding"/>
    <property type="evidence" value="ECO:0007669"/>
    <property type="project" value="TreeGrafter"/>
</dbReference>
<dbReference type="Proteomes" id="UP001163293">
    <property type="component" value="Chromosome"/>
</dbReference>
<dbReference type="Gene3D" id="3.40.50.1360">
    <property type="match status" value="1"/>
</dbReference>
<dbReference type="Pfam" id="PF01182">
    <property type="entry name" value="Glucosamine_iso"/>
    <property type="match status" value="1"/>
</dbReference>
<dbReference type="InterPro" id="IPR018321">
    <property type="entry name" value="Glucosamine6P_isomerase_CS"/>
</dbReference>
<dbReference type="GO" id="GO:0005975">
    <property type="term" value="P:carbohydrate metabolic process"/>
    <property type="evidence" value="ECO:0007669"/>
    <property type="project" value="InterPro"/>
</dbReference>
<feature type="domain" description="Glucosamine/galactosamine-6-phosphate isomerase" evidence="3">
    <location>
        <begin position="14"/>
        <end position="225"/>
    </location>
</feature>
<dbReference type="InterPro" id="IPR004547">
    <property type="entry name" value="Glucosamine6P_isomerase"/>
</dbReference>
<evidence type="ECO:0000313" key="4">
    <source>
        <dbReference type="EMBL" id="UYV99320.1"/>
    </source>
</evidence>
<dbReference type="SUPFAM" id="SSF100950">
    <property type="entry name" value="NagB/RpiA/CoA transferase-like"/>
    <property type="match status" value="1"/>
</dbReference>
<evidence type="ECO:0000313" key="5">
    <source>
        <dbReference type="Proteomes" id="UP001163293"/>
    </source>
</evidence>
<evidence type="ECO:0000256" key="2">
    <source>
        <dbReference type="ARBA" id="ARBA00023277"/>
    </source>
</evidence>
<proteinExistence type="predicted"/>
<dbReference type="RefSeq" id="WP_069695675.1">
    <property type="nucleotide sequence ID" value="NZ_CP043010.1"/>
</dbReference>
<evidence type="ECO:0000256" key="1">
    <source>
        <dbReference type="ARBA" id="ARBA00022801"/>
    </source>
</evidence>
<dbReference type="PROSITE" id="PS01161">
    <property type="entry name" value="GLC_GALNAC_ISOMERASE"/>
    <property type="match status" value="1"/>
</dbReference>
<dbReference type="GO" id="GO:0004342">
    <property type="term" value="F:glucosamine-6-phosphate deaminase activity"/>
    <property type="evidence" value="ECO:0007669"/>
    <property type="project" value="InterPro"/>
</dbReference>
<dbReference type="CDD" id="cd01399">
    <property type="entry name" value="GlcN6P_deaminase"/>
    <property type="match status" value="1"/>
</dbReference>
<keyword evidence="5" id="KW-1185">Reference proteome</keyword>
<dbReference type="GO" id="GO:0019262">
    <property type="term" value="P:N-acetylneuraminate catabolic process"/>
    <property type="evidence" value="ECO:0007669"/>
    <property type="project" value="TreeGrafter"/>
</dbReference>
<reference evidence="4" key="1">
    <citation type="submission" date="2022-07" db="EMBL/GenBank/DDBJ databases">
        <authorList>
            <person name="Wu T."/>
        </authorList>
    </citation>
    <scope>NUCLEOTIDE SEQUENCE</scope>
    <source>
        <strain evidence="4">SD-1</strain>
    </source>
</reference>